<accession>A0A197JEA1</accession>
<reference evidence="1 2" key="1">
    <citation type="submission" date="2016-05" db="EMBL/GenBank/DDBJ databases">
        <title>Genome sequencing reveals origins of a unique bacterial endosymbiosis in the earliest lineages of terrestrial Fungi.</title>
        <authorList>
            <consortium name="DOE Joint Genome Institute"/>
            <person name="Uehling J."/>
            <person name="Gryganskyi A."/>
            <person name="Hameed K."/>
            <person name="Tschaplinski T."/>
            <person name="Misztal P."/>
            <person name="Wu S."/>
            <person name="Desiro A."/>
            <person name="Vande Pol N."/>
            <person name="Du Z.-Y."/>
            <person name="Zienkiewicz A."/>
            <person name="Zienkiewicz K."/>
            <person name="Morin E."/>
            <person name="Tisserant E."/>
            <person name="Splivallo R."/>
            <person name="Hainaut M."/>
            <person name="Henrissat B."/>
            <person name="Ohm R."/>
            <person name="Kuo A."/>
            <person name="Yan J."/>
            <person name="Lipzen A."/>
            <person name="Nolan M."/>
            <person name="Labutti K."/>
            <person name="Barry K."/>
            <person name="Goldstein A."/>
            <person name="Labbe J."/>
            <person name="Schadt C."/>
            <person name="Tuskan G."/>
            <person name="Grigoriev I."/>
            <person name="Martin F."/>
            <person name="Vilgalys R."/>
            <person name="Bonito G."/>
        </authorList>
    </citation>
    <scope>NUCLEOTIDE SEQUENCE [LARGE SCALE GENOMIC DNA]</scope>
    <source>
        <strain evidence="1 2">AG-77</strain>
    </source>
</reference>
<name>A0A197JEA1_9FUNG</name>
<feature type="non-terminal residue" evidence="1">
    <location>
        <position position="74"/>
    </location>
</feature>
<evidence type="ECO:0000313" key="1">
    <source>
        <dbReference type="EMBL" id="OAQ23455.1"/>
    </source>
</evidence>
<dbReference type="AlphaFoldDB" id="A0A197JEA1"/>
<evidence type="ECO:0000313" key="2">
    <source>
        <dbReference type="Proteomes" id="UP000078512"/>
    </source>
</evidence>
<sequence>LVVLAWLSLAKAQDKKCLADYIVTKCLTSEASKAQDSPTTDYDFFSSAYEVIATCYIKYPVDLRAPTARNQVSA</sequence>
<gene>
    <name evidence="1" type="ORF">K457DRAFT_43630</name>
</gene>
<keyword evidence="2" id="KW-1185">Reference proteome</keyword>
<dbReference type="Proteomes" id="UP000078512">
    <property type="component" value="Unassembled WGS sequence"/>
</dbReference>
<proteinExistence type="predicted"/>
<dbReference type="OrthoDB" id="2507140at2759"/>
<dbReference type="EMBL" id="KV442118">
    <property type="protein sequence ID" value="OAQ23455.1"/>
    <property type="molecule type" value="Genomic_DNA"/>
</dbReference>
<protein>
    <submittedName>
        <fullName evidence="1">Uncharacterized protein</fullName>
    </submittedName>
</protein>
<organism evidence="1 2">
    <name type="scientific">Linnemannia elongata AG-77</name>
    <dbReference type="NCBI Taxonomy" id="1314771"/>
    <lineage>
        <taxon>Eukaryota</taxon>
        <taxon>Fungi</taxon>
        <taxon>Fungi incertae sedis</taxon>
        <taxon>Mucoromycota</taxon>
        <taxon>Mortierellomycotina</taxon>
        <taxon>Mortierellomycetes</taxon>
        <taxon>Mortierellales</taxon>
        <taxon>Mortierellaceae</taxon>
        <taxon>Linnemannia</taxon>
    </lineage>
</organism>
<feature type="non-terminal residue" evidence="1">
    <location>
        <position position="1"/>
    </location>
</feature>